<protein>
    <submittedName>
        <fullName evidence="1">Uncharacterized protein</fullName>
    </submittedName>
</protein>
<proteinExistence type="predicted"/>
<comment type="caution">
    <text evidence="1">The sequence shown here is derived from an EMBL/GenBank/DDBJ whole genome shotgun (WGS) entry which is preliminary data.</text>
</comment>
<evidence type="ECO:0000313" key="2">
    <source>
        <dbReference type="Proteomes" id="UP000236291"/>
    </source>
</evidence>
<accession>A0A2K3L788</accession>
<dbReference type="Proteomes" id="UP000236291">
    <property type="component" value="Unassembled WGS sequence"/>
</dbReference>
<evidence type="ECO:0000313" key="1">
    <source>
        <dbReference type="EMBL" id="PNX74395.1"/>
    </source>
</evidence>
<dbReference type="EMBL" id="ASHM01027453">
    <property type="protein sequence ID" value="PNX74395.1"/>
    <property type="molecule type" value="Genomic_DNA"/>
</dbReference>
<gene>
    <name evidence="1" type="ORF">L195_g030314</name>
</gene>
<reference evidence="1 2" key="1">
    <citation type="journal article" date="2014" name="Am. J. Bot.">
        <title>Genome assembly and annotation for red clover (Trifolium pratense; Fabaceae).</title>
        <authorList>
            <person name="Istvanek J."/>
            <person name="Jaros M."/>
            <person name="Krenek A."/>
            <person name="Repkova J."/>
        </authorList>
    </citation>
    <scope>NUCLEOTIDE SEQUENCE [LARGE SCALE GENOMIC DNA]</scope>
    <source>
        <strain evidence="2">cv. Tatra</strain>
        <tissue evidence="1">Young leaves</tissue>
    </source>
</reference>
<reference evidence="1 2" key="2">
    <citation type="journal article" date="2017" name="Front. Plant Sci.">
        <title>Gene Classification and Mining of Molecular Markers Useful in Red Clover (Trifolium pratense) Breeding.</title>
        <authorList>
            <person name="Istvanek J."/>
            <person name="Dluhosova J."/>
            <person name="Dluhos P."/>
            <person name="Patkova L."/>
            <person name="Nedelnik J."/>
            <person name="Repkova J."/>
        </authorList>
    </citation>
    <scope>NUCLEOTIDE SEQUENCE [LARGE SCALE GENOMIC DNA]</scope>
    <source>
        <strain evidence="2">cv. Tatra</strain>
        <tissue evidence="1">Young leaves</tissue>
    </source>
</reference>
<name>A0A2K3L788_TRIPR</name>
<dbReference type="AlphaFoldDB" id="A0A2K3L788"/>
<sequence length="71" mass="7575">MACWRVVLLRSEVGADSVAVTRGVASLTRGVIAGMCLEQALVPVTRGVAFFTRDVTAGNIYTLFFCNQPPA</sequence>
<organism evidence="1 2">
    <name type="scientific">Trifolium pratense</name>
    <name type="common">Red clover</name>
    <dbReference type="NCBI Taxonomy" id="57577"/>
    <lineage>
        <taxon>Eukaryota</taxon>
        <taxon>Viridiplantae</taxon>
        <taxon>Streptophyta</taxon>
        <taxon>Embryophyta</taxon>
        <taxon>Tracheophyta</taxon>
        <taxon>Spermatophyta</taxon>
        <taxon>Magnoliopsida</taxon>
        <taxon>eudicotyledons</taxon>
        <taxon>Gunneridae</taxon>
        <taxon>Pentapetalae</taxon>
        <taxon>rosids</taxon>
        <taxon>fabids</taxon>
        <taxon>Fabales</taxon>
        <taxon>Fabaceae</taxon>
        <taxon>Papilionoideae</taxon>
        <taxon>50 kb inversion clade</taxon>
        <taxon>NPAAA clade</taxon>
        <taxon>Hologalegina</taxon>
        <taxon>IRL clade</taxon>
        <taxon>Trifolieae</taxon>
        <taxon>Trifolium</taxon>
    </lineage>
</organism>